<evidence type="ECO:0000313" key="9">
    <source>
        <dbReference type="Proteomes" id="UP000045706"/>
    </source>
</evidence>
<dbReference type="STRING" id="100787.A0A0G4NMY3"/>
<dbReference type="Proteomes" id="UP000045706">
    <property type="component" value="Unassembled WGS sequence"/>
</dbReference>
<gene>
    <name evidence="6" type="ORF">BN1708_019937</name>
    <name evidence="7" type="ORF">BN1723_020416</name>
</gene>
<feature type="non-terminal residue" evidence="7">
    <location>
        <position position="99"/>
    </location>
</feature>
<evidence type="ECO:0000313" key="7">
    <source>
        <dbReference type="EMBL" id="CRK47832.1"/>
    </source>
</evidence>
<evidence type="ECO:0000256" key="5">
    <source>
        <dbReference type="ARBA" id="ARBA00038903"/>
    </source>
</evidence>
<sequence length="99" mass="10545">MIDAGSTGSRIHVYKFNNCGAAPELEKEEFKMTEKSVGGLSKYKDDPEAAAKTLDALMDVAMKEVPDKLKGCSPVAVKATAGLRMVGAEAADKILKTVR</sequence>
<dbReference type="Proteomes" id="UP000044602">
    <property type="component" value="Unassembled WGS sequence"/>
</dbReference>
<organism evidence="7 9">
    <name type="scientific">Verticillium longisporum</name>
    <name type="common">Verticillium dahliae var. longisporum</name>
    <dbReference type="NCBI Taxonomy" id="100787"/>
    <lineage>
        <taxon>Eukaryota</taxon>
        <taxon>Fungi</taxon>
        <taxon>Dikarya</taxon>
        <taxon>Ascomycota</taxon>
        <taxon>Pezizomycotina</taxon>
        <taxon>Sordariomycetes</taxon>
        <taxon>Hypocreomycetidae</taxon>
        <taxon>Glomerellales</taxon>
        <taxon>Plectosphaerellaceae</taxon>
        <taxon>Verticillium</taxon>
    </lineage>
</organism>
<reference evidence="8 9" key="1">
    <citation type="submission" date="2015-05" db="EMBL/GenBank/DDBJ databases">
        <authorList>
            <person name="Fogelqvist Johan"/>
        </authorList>
    </citation>
    <scope>NUCLEOTIDE SEQUENCE [LARGE SCALE GENOMIC DNA]</scope>
    <source>
        <strain evidence="6">VL1</strain>
        <strain evidence="7">VL2</strain>
    </source>
</reference>
<evidence type="ECO:0000256" key="4">
    <source>
        <dbReference type="ARBA" id="ARBA00037742"/>
    </source>
</evidence>
<protein>
    <recommendedName>
        <fullName evidence="5">guanosine-diphosphatase</fullName>
        <ecNumber evidence="5">3.6.1.42</ecNumber>
    </recommendedName>
</protein>
<dbReference type="PANTHER" id="PTHR11782">
    <property type="entry name" value="ADENOSINE/GUANOSINE DIPHOSPHATASE"/>
    <property type="match status" value="1"/>
</dbReference>
<dbReference type="GO" id="GO:0017111">
    <property type="term" value="F:ribonucleoside triphosphate phosphatase activity"/>
    <property type="evidence" value="ECO:0007669"/>
    <property type="project" value="TreeGrafter"/>
</dbReference>
<dbReference type="GO" id="GO:0004382">
    <property type="term" value="F:GDP phosphatase activity"/>
    <property type="evidence" value="ECO:0007669"/>
    <property type="project" value="UniProtKB-EC"/>
</dbReference>
<proteinExistence type="inferred from homology"/>
<dbReference type="Pfam" id="PF01150">
    <property type="entry name" value="GDA1_CD39"/>
    <property type="match status" value="1"/>
</dbReference>
<dbReference type="EMBL" id="CVQH01023937">
    <property type="protein sequence ID" value="CRK36156.1"/>
    <property type="molecule type" value="Genomic_DNA"/>
</dbReference>
<comment type="function">
    <text evidence="4">After transfer of sugars to endogenous macromolecular acceptors, the enzyme converts nucleoside diphosphates to nucleoside monophosphates which in turn exit the Golgi lumen in a coupled antiporter reaction, allowing entry of additional nucleotide sugar from the cytosol.</text>
</comment>
<dbReference type="InterPro" id="IPR000407">
    <property type="entry name" value="GDA1_CD39_NTPase"/>
</dbReference>
<evidence type="ECO:0000313" key="6">
    <source>
        <dbReference type="EMBL" id="CRK36156.1"/>
    </source>
</evidence>
<dbReference type="Gene3D" id="3.30.420.40">
    <property type="match status" value="1"/>
</dbReference>
<name>A0A0G4NMY3_VERLO</name>
<evidence type="ECO:0000256" key="3">
    <source>
        <dbReference type="ARBA" id="ARBA00022801"/>
    </source>
</evidence>
<comment type="similarity">
    <text evidence="2">Belongs to the GDA1/CD39 NTPase family.</text>
</comment>
<comment type="subcellular location">
    <subcellularLocation>
        <location evidence="1">Golgi apparatus membrane</location>
        <topology evidence="1">Single-pass type II membrane protein</topology>
    </subcellularLocation>
</comment>
<keyword evidence="8" id="KW-1185">Reference proteome</keyword>
<dbReference type="GO" id="GO:0045134">
    <property type="term" value="F:UDP phosphatase activity"/>
    <property type="evidence" value="ECO:0007669"/>
    <property type="project" value="TreeGrafter"/>
</dbReference>
<keyword evidence="3" id="KW-0378">Hydrolase</keyword>
<dbReference type="EC" id="3.6.1.42" evidence="5"/>
<evidence type="ECO:0000256" key="2">
    <source>
        <dbReference type="ARBA" id="ARBA00009283"/>
    </source>
</evidence>
<dbReference type="GO" id="GO:0006487">
    <property type="term" value="P:protein N-linked glycosylation"/>
    <property type="evidence" value="ECO:0007669"/>
    <property type="project" value="TreeGrafter"/>
</dbReference>
<evidence type="ECO:0000313" key="8">
    <source>
        <dbReference type="Proteomes" id="UP000044602"/>
    </source>
</evidence>
<accession>A0A0G4NMY3</accession>
<dbReference type="EMBL" id="CVQI01037031">
    <property type="protein sequence ID" value="CRK47832.1"/>
    <property type="molecule type" value="Genomic_DNA"/>
</dbReference>
<dbReference type="AlphaFoldDB" id="A0A0G4NMY3"/>
<dbReference type="PANTHER" id="PTHR11782:SF83">
    <property type="entry name" value="GUANOSINE-DIPHOSPHATASE"/>
    <property type="match status" value="1"/>
</dbReference>
<dbReference type="GO" id="GO:0009134">
    <property type="term" value="P:nucleoside diphosphate catabolic process"/>
    <property type="evidence" value="ECO:0007669"/>
    <property type="project" value="TreeGrafter"/>
</dbReference>
<evidence type="ECO:0000256" key="1">
    <source>
        <dbReference type="ARBA" id="ARBA00004323"/>
    </source>
</evidence>
<dbReference type="GO" id="GO:0000139">
    <property type="term" value="C:Golgi membrane"/>
    <property type="evidence" value="ECO:0007669"/>
    <property type="project" value="UniProtKB-SubCell"/>
</dbReference>